<reference evidence="2 3" key="1">
    <citation type="submission" date="2018-07" db="EMBL/GenBank/DDBJ databases">
        <title>Genome sequences of six Lactobacillus spp. isolated from bumble bee guts.</title>
        <authorList>
            <person name="Motta E.V.S."/>
            <person name="Moran N.A."/>
        </authorList>
    </citation>
    <scope>NUCLEOTIDE SEQUENCE [LARGE SCALE GENOMIC DNA]</scope>
    <source>
        <strain evidence="2 3">LV-8.1</strain>
    </source>
</reference>
<dbReference type="Pfam" id="PF07314">
    <property type="entry name" value="Lit"/>
    <property type="match status" value="1"/>
</dbReference>
<protein>
    <submittedName>
        <fullName evidence="2">TIGR01906 family membrane protein</fullName>
    </submittedName>
</protein>
<keyword evidence="1" id="KW-1133">Transmembrane helix</keyword>
<dbReference type="AlphaFoldDB" id="A0A3R6UTX4"/>
<proteinExistence type="predicted"/>
<feature type="transmembrane region" description="Helical" evidence="1">
    <location>
        <begin position="12"/>
        <end position="39"/>
    </location>
</feature>
<keyword evidence="1" id="KW-0472">Membrane</keyword>
<feature type="transmembrane region" description="Helical" evidence="1">
    <location>
        <begin position="184"/>
        <end position="206"/>
    </location>
</feature>
<feature type="transmembrane region" description="Helical" evidence="1">
    <location>
        <begin position="96"/>
        <end position="116"/>
    </location>
</feature>
<gene>
    <name evidence="2" type="ORF">DS832_09175</name>
</gene>
<evidence type="ECO:0000313" key="3">
    <source>
        <dbReference type="Proteomes" id="UP000284822"/>
    </source>
</evidence>
<dbReference type="EMBL" id="QOCS01000035">
    <property type="protein sequence ID" value="RHW44132.1"/>
    <property type="molecule type" value="Genomic_DNA"/>
</dbReference>
<dbReference type="Proteomes" id="UP000284822">
    <property type="component" value="Unassembled WGS sequence"/>
</dbReference>
<accession>A0A3R6UTX4</accession>
<dbReference type="InterPro" id="IPR010178">
    <property type="entry name" value="Lit"/>
</dbReference>
<feature type="transmembrane region" description="Helical" evidence="1">
    <location>
        <begin position="128"/>
        <end position="148"/>
    </location>
</feature>
<dbReference type="NCBIfam" id="TIGR01906">
    <property type="entry name" value="integ_TIGR01906"/>
    <property type="match status" value="1"/>
</dbReference>
<sequence length="215" mass="25277">MGCLSMLFLNFIFDLTLALFTITSAVMVTIIASNLIFWLDAHYLQLDLVVNLSQKQIWHNYQQVLDYLTRPWISKLKMTNFYSSASGLEHFREVKILFILALVAWILCLILLTWWWKKSQLQTLTVINNRFIMGLGLIFVVVAFLAAIDFDDIFIAFHRLLFRNNDWLFDPNTDPIIKILPDTFFAHCFLFAFVVFELLVFSFWLYGHKKSKQAT</sequence>
<evidence type="ECO:0000313" key="2">
    <source>
        <dbReference type="EMBL" id="RHW44132.1"/>
    </source>
</evidence>
<evidence type="ECO:0000256" key="1">
    <source>
        <dbReference type="SAM" id="Phobius"/>
    </source>
</evidence>
<name>A0A3R6UTX4_9LACO</name>
<organism evidence="2 3">
    <name type="scientific">Bombilactobacillus bombi</name>
    <dbReference type="NCBI Taxonomy" id="1303590"/>
    <lineage>
        <taxon>Bacteria</taxon>
        <taxon>Bacillati</taxon>
        <taxon>Bacillota</taxon>
        <taxon>Bacilli</taxon>
        <taxon>Lactobacillales</taxon>
        <taxon>Lactobacillaceae</taxon>
        <taxon>Bombilactobacillus</taxon>
    </lineage>
</organism>
<keyword evidence="1" id="KW-0812">Transmembrane</keyword>
<comment type="caution">
    <text evidence="2">The sequence shown here is derived from an EMBL/GenBank/DDBJ whole genome shotgun (WGS) entry which is preliminary data.</text>
</comment>